<evidence type="ECO:0000313" key="1">
    <source>
        <dbReference type="EMBL" id="BDX08525.1"/>
    </source>
</evidence>
<proteinExistence type="predicted"/>
<evidence type="ECO:0000313" key="2">
    <source>
        <dbReference type="Proteomes" id="UP001333710"/>
    </source>
</evidence>
<gene>
    <name evidence="1" type="ORF">MACH26_40460</name>
</gene>
<protein>
    <submittedName>
        <fullName evidence="1">Uncharacterized protein</fullName>
    </submittedName>
</protein>
<dbReference type="AlphaFoldDB" id="A0AA48KWG2"/>
<accession>A0AA48KWG2</accession>
<dbReference type="KEGG" id="pmaw:MACH26_40460"/>
<dbReference type="EMBL" id="AP027272">
    <property type="protein sequence ID" value="BDX08525.1"/>
    <property type="molecule type" value="Genomic_DNA"/>
</dbReference>
<keyword evidence="2" id="KW-1185">Reference proteome</keyword>
<reference evidence="1" key="1">
    <citation type="submission" date="2023-01" db="EMBL/GenBank/DDBJ databases">
        <title>Complete genome sequence of Planctobacterium marinum strain Dej080120_11.</title>
        <authorList>
            <person name="Ueki S."/>
            <person name="Maruyama F."/>
        </authorList>
    </citation>
    <scope>NUCLEOTIDE SEQUENCE</scope>
    <source>
        <strain evidence="1">Dej080120_11</strain>
    </source>
</reference>
<sequence length="111" mass="12518">MSSTKILNLPSLSDWPINVPDINGIHYVLVARRLNVPDINGIHYVLVARRLNVPDINGIHYVLVAQSEPTQPSVFIDFLKKAQKTFKVFFEITITLSERASDNHLIKPING</sequence>
<organism evidence="1 2">
    <name type="scientific">Planctobacterium marinum</name>
    <dbReference type="NCBI Taxonomy" id="1631968"/>
    <lineage>
        <taxon>Bacteria</taxon>
        <taxon>Pseudomonadati</taxon>
        <taxon>Pseudomonadota</taxon>
        <taxon>Gammaproteobacteria</taxon>
        <taxon>Alteromonadales</taxon>
        <taxon>Alteromonadaceae</taxon>
        <taxon>Planctobacterium</taxon>
    </lineage>
</organism>
<dbReference type="Proteomes" id="UP001333710">
    <property type="component" value="Chromosome"/>
</dbReference>
<name>A0AA48KWG2_9ALTE</name>